<organism evidence="2 3">
    <name type="scientific">Emiliania huxleyi (strain CCMP1516)</name>
    <dbReference type="NCBI Taxonomy" id="280463"/>
    <lineage>
        <taxon>Eukaryota</taxon>
        <taxon>Haptista</taxon>
        <taxon>Haptophyta</taxon>
        <taxon>Prymnesiophyceae</taxon>
        <taxon>Isochrysidales</taxon>
        <taxon>Noelaerhabdaceae</taxon>
        <taxon>Emiliania</taxon>
    </lineage>
</organism>
<evidence type="ECO:0000256" key="1">
    <source>
        <dbReference type="SAM" id="MobiDB-lite"/>
    </source>
</evidence>
<dbReference type="Proteomes" id="UP000013827">
    <property type="component" value="Unassembled WGS sequence"/>
</dbReference>
<keyword evidence="3" id="KW-1185">Reference proteome</keyword>
<dbReference type="GeneID" id="17258735"/>
<proteinExistence type="predicted"/>
<name>A0A0D3IN64_EMIH1</name>
<dbReference type="RefSeq" id="XP_005765128.1">
    <property type="nucleotide sequence ID" value="XM_005765071.1"/>
</dbReference>
<dbReference type="AlphaFoldDB" id="A0A0D3IN64"/>
<reference evidence="2" key="2">
    <citation type="submission" date="2024-10" db="UniProtKB">
        <authorList>
            <consortium name="EnsemblProtists"/>
        </authorList>
    </citation>
    <scope>IDENTIFICATION</scope>
</reference>
<feature type="region of interest" description="Disordered" evidence="1">
    <location>
        <begin position="266"/>
        <end position="296"/>
    </location>
</feature>
<evidence type="ECO:0008006" key="4">
    <source>
        <dbReference type="Google" id="ProtNLM"/>
    </source>
</evidence>
<dbReference type="EnsemblProtists" id="EOD12699">
    <property type="protein sequence ID" value="EOD12699"/>
    <property type="gene ID" value="EMIHUDRAFT_422121"/>
</dbReference>
<feature type="compositionally biased region" description="Gly residues" evidence="1">
    <location>
        <begin position="277"/>
        <end position="296"/>
    </location>
</feature>
<dbReference type="PaxDb" id="2903-EOD12699"/>
<evidence type="ECO:0000313" key="3">
    <source>
        <dbReference type="Proteomes" id="UP000013827"/>
    </source>
</evidence>
<reference evidence="3" key="1">
    <citation type="journal article" date="2013" name="Nature">
        <title>Pan genome of the phytoplankton Emiliania underpins its global distribution.</title>
        <authorList>
            <person name="Read B.A."/>
            <person name="Kegel J."/>
            <person name="Klute M.J."/>
            <person name="Kuo A."/>
            <person name="Lefebvre S.C."/>
            <person name="Maumus F."/>
            <person name="Mayer C."/>
            <person name="Miller J."/>
            <person name="Monier A."/>
            <person name="Salamov A."/>
            <person name="Young J."/>
            <person name="Aguilar M."/>
            <person name="Claverie J.M."/>
            <person name="Frickenhaus S."/>
            <person name="Gonzalez K."/>
            <person name="Herman E.K."/>
            <person name="Lin Y.C."/>
            <person name="Napier J."/>
            <person name="Ogata H."/>
            <person name="Sarno A.F."/>
            <person name="Shmutz J."/>
            <person name="Schroeder D."/>
            <person name="de Vargas C."/>
            <person name="Verret F."/>
            <person name="von Dassow P."/>
            <person name="Valentin K."/>
            <person name="Van de Peer Y."/>
            <person name="Wheeler G."/>
            <person name="Dacks J.B."/>
            <person name="Delwiche C.F."/>
            <person name="Dyhrman S.T."/>
            <person name="Glockner G."/>
            <person name="John U."/>
            <person name="Richards T."/>
            <person name="Worden A.Z."/>
            <person name="Zhang X."/>
            <person name="Grigoriev I.V."/>
            <person name="Allen A.E."/>
            <person name="Bidle K."/>
            <person name="Borodovsky M."/>
            <person name="Bowler C."/>
            <person name="Brownlee C."/>
            <person name="Cock J.M."/>
            <person name="Elias M."/>
            <person name="Gladyshev V.N."/>
            <person name="Groth M."/>
            <person name="Guda C."/>
            <person name="Hadaegh A."/>
            <person name="Iglesias-Rodriguez M.D."/>
            <person name="Jenkins J."/>
            <person name="Jones B.M."/>
            <person name="Lawson T."/>
            <person name="Leese F."/>
            <person name="Lindquist E."/>
            <person name="Lobanov A."/>
            <person name="Lomsadze A."/>
            <person name="Malik S.B."/>
            <person name="Marsh M.E."/>
            <person name="Mackinder L."/>
            <person name="Mock T."/>
            <person name="Mueller-Roeber B."/>
            <person name="Pagarete A."/>
            <person name="Parker M."/>
            <person name="Probert I."/>
            <person name="Quesneville H."/>
            <person name="Raines C."/>
            <person name="Rensing S.A."/>
            <person name="Riano-Pachon D.M."/>
            <person name="Richier S."/>
            <person name="Rokitta S."/>
            <person name="Shiraiwa Y."/>
            <person name="Soanes D.M."/>
            <person name="van der Giezen M."/>
            <person name="Wahlund T.M."/>
            <person name="Williams B."/>
            <person name="Wilson W."/>
            <person name="Wolfe G."/>
            <person name="Wurch L.L."/>
        </authorList>
    </citation>
    <scope>NUCLEOTIDE SEQUENCE</scope>
</reference>
<dbReference type="KEGG" id="ehx:EMIHUDRAFT_422121"/>
<accession>A0A0D3IN64</accession>
<protein>
    <recommendedName>
        <fullName evidence="4">START domain-containing protein</fullName>
    </recommendedName>
</protein>
<dbReference type="HOGENOM" id="CLU_988471_0_0_1"/>
<evidence type="ECO:0000313" key="2">
    <source>
        <dbReference type="EnsemblProtists" id="EOD12699"/>
    </source>
</evidence>
<sequence>MERTIAIPQGWGNSTARREEWSRCVARYAALCSKPGMCVGDGDEDLPGKSTPTSSGALDHLASIATEELLRRRSKRKRSIIDRPLGEAPVPVVERVLNHWLTGLFRTASGETMAECLFAPDAFVSIELSIEGAATPASLPRFQIPSIKYFLMWDRAIFSKYNTSAYHIDYVLENLDGSVAVQIRHTPTLLNGEQPTGGQEVIMHQLWEVTGGGRVRSFQRFCAASPTSCASACACQSSSSCAWVSPLSRRALERVRGSFGEDAPLARASWSAEEGDGGAGGGGVGGGPGGGTGGDP</sequence>